<sequence>MNVFQTNQERLNLIDNGLVSTNLAKQHQKNMNPKNYIQLNQNNPFTNLVNPQQESYQNSNIHSNQQHGQNQSFYTKQYQNKINHDQVCKKQIPFQEQVLDFGENTNNQQKQFKNKNKYQYQSQNFDKNKNLESNVQNINDEQNNFEDVYSNDTDQIQQKDENLDIQFDFQKVLDPNIKFNMKNQNKILQKQQINQSAQQKQSDERGLEDIVQKNQVIDIQQNKKINNLFLDGIQNNIKKEEANLEQNIKDDEKDEHDNKDESQIQDKKNTIQRKLRNTQQKQILLKNNQKINEIEYKDEKKHQINQFQKIDQDDIIKEMREDFKKQQQQNTEKLKQQILSADKISNDVNQFTQIKQKIYVPLKDELEKPMSHFLKARNIFISYLQEQCAFKNAEKIEEQQETINDFIPSWKQPKNDHIYDDNQNIQSIGLPVEDKEIDMESRKNQQFYQPKIVSQFNEKNNFNLQQENQNLKKMVVDLQQNVEFFKKQNQTLALENQKLHKKIKNYENQQLIFNQTNTIATNEQFLTAHTLNTCGDNQTMEQYLLQKPYQQQNYLQTCQNDELQKNIFTQEDQCDQNVMIQKNFQTQQNYPMINNNIAVSPQNQYDKQINFFKKTINQTSQKKLIFQNSNKNQLNLQFQQQQQLLDDRYKSNTQSLISIDKENHQFNMESHRIIQNNLIQQNQEKNKNQELNHQYNQVQTNGKQQNNENKKIAQLEKVQEQKFKNNDIKNNNAQNYMSQKNSVDLNNLKQKNELQKLLSCREINSDINTNFVRNKSTKIFQYQEHKNQGHQKTKSGIQKRQIFLNDIDIGDKNAHIGPNINQRKNSNKYTILSNKSSNNIFHIEQDLKDHQLQKVSPQSNKINQNDLKLNGNKKKEIFSQHNIQVAYQKQKQQHINNIYQSQCNYCVTEINQPKSPQEKIKNFNNQFQQQNIFKMNTVPDMIEQLSPISQKYEKNSMIQSQQKQFQQGEQTLKNNYQNDTLQKSKNQIDQDNLKQETNTAKDFNQKSYLKQKYDKNNIYNNAENQFKLKIENNNDMIQKKIKNNNNNSNSVMRFDQSSILSEIFNETILQQLVFDVQQWIKDNLIEQSLNLEHFEDNIEVDANKTHQLFVQQFRQTQMFNMFLQEENIKYH</sequence>
<evidence type="ECO:0000256" key="2">
    <source>
        <dbReference type="SAM" id="MobiDB-lite"/>
    </source>
</evidence>
<evidence type="ECO:0000313" key="3">
    <source>
        <dbReference type="EMBL" id="KRX08005.1"/>
    </source>
</evidence>
<keyword evidence="4" id="KW-1185">Reference proteome</keyword>
<organism evidence="3 4">
    <name type="scientific">Pseudocohnilembus persalinus</name>
    <name type="common">Ciliate</name>
    <dbReference type="NCBI Taxonomy" id="266149"/>
    <lineage>
        <taxon>Eukaryota</taxon>
        <taxon>Sar</taxon>
        <taxon>Alveolata</taxon>
        <taxon>Ciliophora</taxon>
        <taxon>Intramacronucleata</taxon>
        <taxon>Oligohymenophorea</taxon>
        <taxon>Scuticociliatia</taxon>
        <taxon>Philasterida</taxon>
        <taxon>Pseudocohnilembidae</taxon>
        <taxon>Pseudocohnilembus</taxon>
    </lineage>
</organism>
<dbReference type="OMA" id="MNCYFLK"/>
<gene>
    <name evidence="3" type="ORF">PPERSA_06183</name>
</gene>
<reference evidence="3 4" key="1">
    <citation type="journal article" date="2015" name="Sci. Rep.">
        <title>Genome of the facultative scuticociliatosis pathogen Pseudocohnilembus persalinus provides insight into its virulence through horizontal gene transfer.</title>
        <authorList>
            <person name="Xiong J."/>
            <person name="Wang G."/>
            <person name="Cheng J."/>
            <person name="Tian M."/>
            <person name="Pan X."/>
            <person name="Warren A."/>
            <person name="Jiang C."/>
            <person name="Yuan D."/>
            <person name="Miao W."/>
        </authorList>
    </citation>
    <scope>NUCLEOTIDE SEQUENCE [LARGE SCALE GENOMIC DNA]</scope>
    <source>
        <strain evidence="3">36N120E</strain>
    </source>
</reference>
<feature type="coiled-coil region" evidence="1">
    <location>
        <begin position="461"/>
        <end position="509"/>
    </location>
</feature>
<evidence type="ECO:0000313" key="4">
    <source>
        <dbReference type="Proteomes" id="UP000054937"/>
    </source>
</evidence>
<accession>A0A0V0R1G5</accession>
<protein>
    <submittedName>
        <fullName evidence="3">Uncharacterized protein</fullName>
    </submittedName>
</protein>
<comment type="caution">
    <text evidence="3">The sequence shown here is derived from an EMBL/GenBank/DDBJ whole genome shotgun (WGS) entry which is preliminary data.</text>
</comment>
<dbReference type="InParanoid" id="A0A0V0R1G5"/>
<dbReference type="AlphaFoldDB" id="A0A0V0R1G5"/>
<feature type="coiled-coil region" evidence="1">
    <location>
        <begin position="681"/>
        <end position="708"/>
    </location>
</feature>
<keyword evidence="1" id="KW-0175">Coiled coil</keyword>
<name>A0A0V0R1G5_PSEPJ</name>
<feature type="region of interest" description="Disordered" evidence="2">
    <location>
        <begin position="247"/>
        <end position="267"/>
    </location>
</feature>
<dbReference type="EMBL" id="LDAU01000076">
    <property type="protein sequence ID" value="KRX08005.1"/>
    <property type="molecule type" value="Genomic_DNA"/>
</dbReference>
<dbReference type="Proteomes" id="UP000054937">
    <property type="component" value="Unassembled WGS sequence"/>
</dbReference>
<evidence type="ECO:0000256" key="1">
    <source>
        <dbReference type="SAM" id="Coils"/>
    </source>
</evidence>
<proteinExistence type="predicted"/>